<dbReference type="EMBL" id="KQ965756">
    <property type="protein sequence ID" value="KXS16078.1"/>
    <property type="molecule type" value="Genomic_DNA"/>
</dbReference>
<protein>
    <submittedName>
        <fullName evidence="7">APC amino acid permease</fullName>
    </submittedName>
</protein>
<evidence type="ECO:0000256" key="6">
    <source>
        <dbReference type="SAM" id="Phobius"/>
    </source>
</evidence>
<feature type="transmembrane region" description="Helical" evidence="6">
    <location>
        <begin position="63"/>
        <end position="96"/>
    </location>
</feature>
<evidence type="ECO:0000256" key="3">
    <source>
        <dbReference type="ARBA" id="ARBA00022692"/>
    </source>
</evidence>
<dbReference type="GO" id="GO:0006865">
    <property type="term" value="P:amino acid transport"/>
    <property type="evidence" value="ECO:0007669"/>
    <property type="project" value="InterPro"/>
</dbReference>
<dbReference type="PROSITE" id="PS00218">
    <property type="entry name" value="AMINO_ACID_PERMEASE_1"/>
    <property type="match status" value="1"/>
</dbReference>
<dbReference type="Proteomes" id="UP000070544">
    <property type="component" value="Unassembled WGS sequence"/>
</dbReference>
<dbReference type="Gene3D" id="1.20.1740.10">
    <property type="entry name" value="Amino acid/polyamine transporter I"/>
    <property type="match status" value="1"/>
</dbReference>
<evidence type="ECO:0000256" key="2">
    <source>
        <dbReference type="ARBA" id="ARBA00022448"/>
    </source>
</evidence>
<feature type="transmembrane region" description="Helical" evidence="6">
    <location>
        <begin position="152"/>
        <end position="170"/>
    </location>
</feature>
<evidence type="ECO:0000256" key="4">
    <source>
        <dbReference type="ARBA" id="ARBA00022989"/>
    </source>
</evidence>
<feature type="transmembrane region" description="Helical" evidence="6">
    <location>
        <begin position="463"/>
        <end position="484"/>
    </location>
</feature>
<feature type="transmembrane region" description="Helical" evidence="6">
    <location>
        <begin position="392"/>
        <end position="415"/>
    </location>
</feature>
<keyword evidence="8" id="KW-1185">Reference proteome</keyword>
<feature type="transmembrane region" description="Helical" evidence="6">
    <location>
        <begin position="312"/>
        <end position="335"/>
    </location>
</feature>
<keyword evidence="5 6" id="KW-0472">Membrane</keyword>
<organism evidence="7 8">
    <name type="scientific">Gonapodya prolifera (strain JEL478)</name>
    <name type="common">Monoblepharis prolifera</name>
    <dbReference type="NCBI Taxonomy" id="1344416"/>
    <lineage>
        <taxon>Eukaryota</taxon>
        <taxon>Fungi</taxon>
        <taxon>Fungi incertae sedis</taxon>
        <taxon>Chytridiomycota</taxon>
        <taxon>Chytridiomycota incertae sedis</taxon>
        <taxon>Monoblepharidomycetes</taxon>
        <taxon>Monoblepharidales</taxon>
        <taxon>Gonapodyaceae</taxon>
        <taxon>Gonapodya</taxon>
    </lineage>
</organism>
<reference evidence="7 8" key="1">
    <citation type="journal article" date="2015" name="Genome Biol. Evol.">
        <title>Phylogenomic analyses indicate that early fungi evolved digesting cell walls of algal ancestors of land plants.</title>
        <authorList>
            <person name="Chang Y."/>
            <person name="Wang S."/>
            <person name="Sekimoto S."/>
            <person name="Aerts A.L."/>
            <person name="Choi C."/>
            <person name="Clum A."/>
            <person name="LaButti K.M."/>
            <person name="Lindquist E.A."/>
            <person name="Yee Ngan C."/>
            <person name="Ohm R.A."/>
            <person name="Salamov A.A."/>
            <person name="Grigoriev I.V."/>
            <person name="Spatafora J.W."/>
            <person name="Berbee M.L."/>
        </authorList>
    </citation>
    <scope>NUCLEOTIDE SEQUENCE [LARGE SCALE GENOMIC DNA]</scope>
    <source>
        <strain evidence="7 8">JEL478</strain>
    </source>
</reference>
<sequence length="526" mass="57060">MGVSKSLSEDEIRLARMGYRQEFPRAFGLIHNFGISLSHICVVGSIGGLYTFALGYGGPVGLVWGWIFGSIMALCVGCSMAEICSAYPTAGGLYYWSAKLGGDNYGAAFAWFTGWFNLLGDIAASAGGGVIVSQTIFTVVLVKNPDYDLTQWKLTLLTLAVAVSWVLVNASHPEVIKRVLELSVFVHTIGLIFMIIAIGAMTPTRQSASFVFTELINFSSGQDNQGWSLILSLLMPAWTFIGYDASAHVSEETLHSYKQAPRGIFYSIVVSAVLGFITIVVMTFSIVDVNAVLGSTYPAAIMQLFLDSTNETVAIIIVLLVGSANYFGSFAGICANSRMIYAFSRDKAFGDVLSKWLYYTSPRTMLPVRAICLSAFLASCIISIGFGSSIGLQIAASIGTIGMMTAYGLPIFCRLTFARKVFKKGEFHLGPLSELIGWISILWIVFLFFLLCMPYNYPVNALNFNYASVLIGGVTVVAGSGWLFSARKWFKGPVPYISEEEVKIMELSMSESKKATSETALLQSAA</sequence>
<dbReference type="Pfam" id="PF13520">
    <property type="entry name" value="AA_permease_2"/>
    <property type="match status" value="1"/>
</dbReference>
<gene>
    <name evidence="7" type="ORF">M427DRAFT_69439</name>
</gene>
<feature type="transmembrane region" description="Helical" evidence="6">
    <location>
        <begin position="182"/>
        <end position="204"/>
    </location>
</feature>
<dbReference type="PANTHER" id="PTHR45649">
    <property type="entry name" value="AMINO-ACID PERMEASE BAT1"/>
    <property type="match status" value="1"/>
</dbReference>
<dbReference type="AlphaFoldDB" id="A0A139AH60"/>
<keyword evidence="4 6" id="KW-1133">Transmembrane helix</keyword>
<dbReference type="PIRSF" id="PIRSF006060">
    <property type="entry name" value="AA_transporter"/>
    <property type="match status" value="1"/>
</dbReference>
<dbReference type="InterPro" id="IPR004840">
    <property type="entry name" value="Amino_acid_permease_CS"/>
</dbReference>
<feature type="transmembrane region" description="Helical" evidence="6">
    <location>
        <begin position="366"/>
        <end position="386"/>
    </location>
</feature>
<keyword evidence="2" id="KW-0813">Transport</keyword>
<dbReference type="STRING" id="1344416.A0A139AH60"/>
<dbReference type="InterPro" id="IPR002293">
    <property type="entry name" value="AA/rel_permease1"/>
</dbReference>
<feature type="transmembrane region" description="Helical" evidence="6">
    <location>
        <begin position="264"/>
        <end position="287"/>
    </location>
</feature>
<feature type="transmembrane region" description="Helical" evidence="6">
    <location>
        <begin position="224"/>
        <end position="243"/>
    </location>
</feature>
<dbReference type="OrthoDB" id="10054429at2759"/>
<evidence type="ECO:0000313" key="7">
    <source>
        <dbReference type="EMBL" id="KXS16078.1"/>
    </source>
</evidence>
<dbReference type="PANTHER" id="PTHR45649:SF26">
    <property type="entry name" value="OS04G0435100 PROTEIN"/>
    <property type="match status" value="1"/>
</dbReference>
<feature type="transmembrane region" description="Helical" evidence="6">
    <location>
        <begin position="108"/>
        <end position="132"/>
    </location>
</feature>
<feature type="transmembrane region" description="Helical" evidence="6">
    <location>
        <begin position="26"/>
        <end position="51"/>
    </location>
</feature>
<name>A0A139AH60_GONPJ</name>
<dbReference type="GO" id="GO:0016020">
    <property type="term" value="C:membrane"/>
    <property type="evidence" value="ECO:0007669"/>
    <property type="project" value="UniProtKB-SubCell"/>
</dbReference>
<evidence type="ECO:0000256" key="1">
    <source>
        <dbReference type="ARBA" id="ARBA00004141"/>
    </source>
</evidence>
<keyword evidence="3 6" id="KW-0812">Transmembrane</keyword>
<feature type="transmembrane region" description="Helical" evidence="6">
    <location>
        <begin position="435"/>
        <end position="457"/>
    </location>
</feature>
<evidence type="ECO:0000313" key="8">
    <source>
        <dbReference type="Proteomes" id="UP000070544"/>
    </source>
</evidence>
<proteinExistence type="predicted"/>
<dbReference type="GO" id="GO:0022857">
    <property type="term" value="F:transmembrane transporter activity"/>
    <property type="evidence" value="ECO:0007669"/>
    <property type="project" value="InterPro"/>
</dbReference>
<comment type="subcellular location">
    <subcellularLocation>
        <location evidence="1">Membrane</location>
        <topology evidence="1">Multi-pass membrane protein</topology>
    </subcellularLocation>
</comment>
<accession>A0A139AH60</accession>
<evidence type="ECO:0000256" key="5">
    <source>
        <dbReference type="ARBA" id="ARBA00023136"/>
    </source>
</evidence>